<organism evidence="2 3">
    <name type="scientific">Rhodocytophaga aerolata</name>
    <dbReference type="NCBI Taxonomy" id="455078"/>
    <lineage>
        <taxon>Bacteria</taxon>
        <taxon>Pseudomonadati</taxon>
        <taxon>Bacteroidota</taxon>
        <taxon>Cytophagia</taxon>
        <taxon>Cytophagales</taxon>
        <taxon>Rhodocytophagaceae</taxon>
        <taxon>Rhodocytophaga</taxon>
    </lineage>
</organism>
<evidence type="ECO:0000313" key="3">
    <source>
        <dbReference type="Proteomes" id="UP001168528"/>
    </source>
</evidence>
<name>A0ABT8RE05_9BACT</name>
<comment type="caution">
    <text evidence="2">The sequence shown here is derived from an EMBL/GenBank/DDBJ whole genome shotgun (WGS) entry which is preliminary data.</text>
</comment>
<protein>
    <recommendedName>
        <fullName evidence="4">Right-handed parallel beta-helix repeat-containing protein</fullName>
    </recommendedName>
</protein>
<dbReference type="InterPro" id="IPR012334">
    <property type="entry name" value="Pectin_lyas_fold"/>
</dbReference>
<accession>A0ABT8RE05</accession>
<feature type="region of interest" description="Disordered" evidence="1">
    <location>
        <begin position="1"/>
        <end position="20"/>
    </location>
</feature>
<reference evidence="2" key="1">
    <citation type="submission" date="2023-07" db="EMBL/GenBank/DDBJ databases">
        <title>The genome sequence of Rhodocytophaga aerolata KACC 12507.</title>
        <authorList>
            <person name="Zhang X."/>
        </authorList>
    </citation>
    <scope>NUCLEOTIDE SEQUENCE</scope>
    <source>
        <strain evidence="2">KACC 12507</strain>
    </source>
</reference>
<dbReference type="Gene3D" id="2.160.20.10">
    <property type="entry name" value="Single-stranded right-handed beta-helix, Pectin lyase-like"/>
    <property type="match status" value="1"/>
</dbReference>
<dbReference type="Proteomes" id="UP001168528">
    <property type="component" value="Unassembled WGS sequence"/>
</dbReference>
<evidence type="ECO:0008006" key="4">
    <source>
        <dbReference type="Google" id="ProtNLM"/>
    </source>
</evidence>
<dbReference type="InterPro" id="IPR011050">
    <property type="entry name" value="Pectin_lyase_fold/virulence"/>
</dbReference>
<gene>
    <name evidence="2" type="ORF">Q0590_25075</name>
</gene>
<evidence type="ECO:0000313" key="2">
    <source>
        <dbReference type="EMBL" id="MDO1449574.1"/>
    </source>
</evidence>
<dbReference type="RefSeq" id="WP_302040378.1">
    <property type="nucleotide sequence ID" value="NZ_JAUKPO010000020.1"/>
</dbReference>
<evidence type="ECO:0000256" key="1">
    <source>
        <dbReference type="SAM" id="MobiDB-lite"/>
    </source>
</evidence>
<proteinExistence type="predicted"/>
<dbReference type="EMBL" id="JAUKPO010000020">
    <property type="protein sequence ID" value="MDO1449574.1"/>
    <property type="molecule type" value="Genomic_DNA"/>
</dbReference>
<sequence length="781" mass="84557">MAENRIGTLGTAPFRINNPDTPQPASFPNEHLGGYHTYDFWSNGTEMSVCGIRKHHRAWNMLAYAADKGITYKLIKGYKSLDIMDNANWKVWRIESEDTAMNKGGLSLWKAEDKPYANEDFVVYDSKIWQSTVADNNFTPAEIDPLTLEPVSAWRESSIDSLAHQRNKDTGGVRAGGVYITFQEIYELILQRVTQSQIDVNIGLGNSDTLVASQKAVKSYVDNLINNALKSPKAFDASIATAFPSGVKGDTYRVTLPGIVENVRLQAGDLFFTDKDVAGAVAADWFVVQSNVDQATTEVLGLLRIATNAEVIAEQVTDKAIVPSALGAWWSDVKTRAGLYFSQVVSFFGINLGTDATAGNTRTIAAKGSENSVSLRLDVKGNGLVGSNALIHAGTDELLASTIEGNLKNTGINPANIVQAVTLGETYYVSQSGDDAKALPGRIDRPYKTISAAIAATPTSYVKWYKVEVVEGTYTEVVSIAAQKSILLFLHSGVTITSADATATINAVLGRNLYILGLGKYSATKIENTGAGNAIRSSVLDAGTYSVFVEGISEISSATGAAIYGNTRGGILLRNMGRVFSTSNIAIHGNFQYNPLYAYDVDQIYSTTNKAIEVSYYSLYRCGKIYSNTNVAIAISYPDSNRSDIVDCGEVFSLTHAAIKAIHRPMGINARRTRFRGQGQVIEAGAAVVNIIDDCEIICESTFTTDSGILYGNSFEVPSVKSRFTRNRIIMGNVAALPIRTYQGGAYTAEVNNTIYNTDVLYDATRLTNTLDFNNMSSPAL</sequence>
<dbReference type="SUPFAM" id="SSF51126">
    <property type="entry name" value="Pectin lyase-like"/>
    <property type="match status" value="1"/>
</dbReference>
<keyword evidence="3" id="KW-1185">Reference proteome</keyword>